<keyword evidence="4" id="KW-1185">Reference proteome</keyword>
<evidence type="ECO:0000256" key="1">
    <source>
        <dbReference type="SAM" id="MobiDB-lite"/>
    </source>
</evidence>
<sequence length="207" mass="22288">MSIDSAPRGGLTSDSAPRGAASIDDLLRFEEEPVGRPERRRGGWLRWLLRTVVVTGAATAVLVAVLRAIGFTVSLPVLVAGVLALLGVRTVTGRLAPPPSSRRSTRVTGADEAPPAGDALRVAVDGWALPLEWATSKPERFTEVVLPRIAELADERLRHRHGVTRDSDPARARALLGERLWTFLAVPGRRPPSPRDLAAIVAELEKI</sequence>
<name>A0A1C6RP39_9ACTN</name>
<dbReference type="EMBL" id="FMHU01000001">
    <property type="protein sequence ID" value="SCL18976.1"/>
    <property type="molecule type" value="Genomic_DNA"/>
</dbReference>
<protein>
    <submittedName>
        <fullName evidence="3">Uncharacterized protein</fullName>
    </submittedName>
</protein>
<accession>A0A1C6RP39</accession>
<organism evidence="3 4">
    <name type="scientific">Micromonospora inyonensis</name>
    <dbReference type="NCBI Taxonomy" id="47866"/>
    <lineage>
        <taxon>Bacteria</taxon>
        <taxon>Bacillati</taxon>
        <taxon>Actinomycetota</taxon>
        <taxon>Actinomycetes</taxon>
        <taxon>Micromonosporales</taxon>
        <taxon>Micromonosporaceae</taxon>
        <taxon>Micromonospora</taxon>
    </lineage>
</organism>
<keyword evidence="2" id="KW-0472">Membrane</keyword>
<feature type="region of interest" description="Disordered" evidence="1">
    <location>
        <begin position="95"/>
        <end position="114"/>
    </location>
</feature>
<feature type="transmembrane region" description="Helical" evidence="2">
    <location>
        <begin position="47"/>
        <end position="69"/>
    </location>
</feature>
<dbReference type="Proteomes" id="UP000198906">
    <property type="component" value="Unassembled WGS sequence"/>
</dbReference>
<evidence type="ECO:0000256" key="2">
    <source>
        <dbReference type="SAM" id="Phobius"/>
    </source>
</evidence>
<evidence type="ECO:0000313" key="4">
    <source>
        <dbReference type="Proteomes" id="UP000198906"/>
    </source>
</evidence>
<keyword evidence="2" id="KW-1133">Transmembrane helix</keyword>
<dbReference type="AlphaFoldDB" id="A0A1C6RP39"/>
<gene>
    <name evidence="3" type="ORF">GA0074694_2529</name>
</gene>
<proteinExistence type="predicted"/>
<reference evidence="4" key="1">
    <citation type="submission" date="2016-06" db="EMBL/GenBank/DDBJ databases">
        <authorList>
            <person name="Varghese N."/>
        </authorList>
    </citation>
    <scope>NUCLEOTIDE SEQUENCE [LARGE SCALE GENOMIC DNA]</scope>
    <source>
        <strain evidence="4">DSM 46123</strain>
    </source>
</reference>
<keyword evidence="2" id="KW-0812">Transmembrane</keyword>
<dbReference type="STRING" id="47866.GA0074694_2529"/>
<evidence type="ECO:0000313" key="3">
    <source>
        <dbReference type="EMBL" id="SCL18976.1"/>
    </source>
</evidence>
<feature type="transmembrane region" description="Helical" evidence="2">
    <location>
        <begin position="75"/>
        <end position="96"/>
    </location>
</feature>